<dbReference type="SUPFAM" id="SSF55781">
    <property type="entry name" value="GAF domain-like"/>
    <property type="match status" value="1"/>
</dbReference>
<organism evidence="4 5">
    <name type="scientific">Bodo saltans</name>
    <name type="common">Flagellated protozoan</name>
    <dbReference type="NCBI Taxonomy" id="75058"/>
    <lineage>
        <taxon>Eukaryota</taxon>
        <taxon>Discoba</taxon>
        <taxon>Euglenozoa</taxon>
        <taxon>Kinetoplastea</taxon>
        <taxon>Metakinetoplastina</taxon>
        <taxon>Eubodonida</taxon>
        <taxon>Bodonidae</taxon>
        <taxon>Bodo</taxon>
    </lineage>
</organism>
<dbReference type="SMART" id="SM00577">
    <property type="entry name" value="CPDc"/>
    <property type="match status" value="1"/>
</dbReference>
<feature type="domain" description="FCP1 homology" evidence="3">
    <location>
        <begin position="529"/>
        <end position="670"/>
    </location>
</feature>
<gene>
    <name evidence="4" type="ORF">BSAL_58940</name>
</gene>
<feature type="compositionally biased region" description="Polar residues" evidence="2">
    <location>
        <begin position="445"/>
        <end position="458"/>
    </location>
</feature>
<keyword evidence="1" id="KW-0175">Coiled coil</keyword>
<dbReference type="AlphaFoldDB" id="A0A0S4IPX1"/>
<dbReference type="Gene3D" id="3.40.50.1000">
    <property type="entry name" value="HAD superfamily/HAD-like"/>
    <property type="match status" value="1"/>
</dbReference>
<dbReference type="Pfam" id="PF03031">
    <property type="entry name" value="NIF"/>
    <property type="match status" value="1"/>
</dbReference>
<feature type="compositionally biased region" description="Basic and acidic residues" evidence="2">
    <location>
        <begin position="84"/>
        <end position="101"/>
    </location>
</feature>
<evidence type="ECO:0000256" key="1">
    <source>
        <dbReference type="SAM" id="Coils"/>
    </source>
</evidence>
<accession>A0A0S4IPX1</accession>
<dbReference type="SUPFAM" id="SSF56784">
    <property type="entry name" value="HAD-like"/>
    <property type="match status" value="1"/>
</dbReference>
<name>A0A0S4IPX1_BODSA</name>
<keyword evidence="5" id="KW-1185">Reference proteome</keyword>
<dbReference type="VEuPathDB" id="TriTrypDB:BSAL_58940"/>
<protein>
    <recommendedName>
        <fullName evidence="3">FCP1 homology domain-containing protein</fullName>
    </recommendedName>
</protein>
<sequence>MPHEDTLRSALLETNLHDLHAFATEIDEADIYSLTKDTLKIWSFKLHTIGEMLGKYAPTEVAAPEQTPEALRGRSPSTRLPASKRRESSVVPREDTGEHRAPATISMHVASSVHLLLDSLCHTAHAEWSVCYIYVESLKKLVLVGGAGKRLSCPGDVALHGNTGIEGLVLENGIGINMALATSEKDYSEEQDQSFRDHTRSMLVFPMFKPGSSTSVIGVVEVGNRTRDGPFTEDEERTLSDCSRFIADIVSRYPNDITNPKTLDKSVFVRARDPTHSKAVPPARQSLMVYRTHKHTQPRKSELSRDAVVLPRGASVEDVVDHVSRVGEAWRSAVLLNVELEHEIRRLHEALRVSRRETARLQEQSNVRSDFFWELMLLFPGLHDTTCRLSFFLSFLTSSMAYWSPTFVETPVPSRKYVDTYSPLERSHGLLSTRTSREGLGLSSGRASSFDSTPRQQYSTPLRAATPVRLSFDTPRLDYSQSFRGADEDDDGYRRGRCVSPSIRHQAPLSPSPMVTDACTTFIPPQRPEDRGKPVIVLDLDETLIFARDGPVVARPGLAHLFRVMQGRCEVVVWTAGERDYALDAIRRIDPNRCIQHCVYRHRKWWTGLPGYTKDLAALGRPLERTVLVENTPDCTRANPLNSILVKDFHGDCRSHDSTIYQLADIIEAIISGCYRRSHISDTLHAHPHVALREVPCDSNGTVTVFTLAADYHPPVYASTNFDLQRSYRPSLSRR</sequence>
<proteinExistence type="predicted"/>
<dbReference type="InterPro" id="IPR023214">
    <property type="entry name" value="HAD_sf"/>
</dbReference>
<dbReference type="PANTHER" id="PTHR12210">
    <property type="entry name" value="DULLARD PROTEIN PHOSPHATASE"/>
    <property type="match status" value="1"/>
</dbReference>
<dbReference type="InterPro" id="IPR029016">
    <property type="entry name" value="GAF-like_dom_sf"/>
</dbReference>
<evidence type="ECO:0000259" key="3">
    <source>
        <dbReference type="PROSITE" id="PS50969"/>
    </source>
</evidence>
<dbReference type="Proteomes" id="UP000051952">
    <property type="component" value="Unassembled WGS sequence"/>
</dbReference>
<dbReference type="InterPro" id="IPR050365">
    <property type="entry name" value="TIM50"/>
</dbReference>
<dbReference type="EMBL" id="CYKH01000238">
    <property type="protein sequence ID" value="CUF07644.1"/>
    <property type="molecule type" value="Genomic_DNA"/>
</dbReference>
<evidence type="ECO:0000256" key="2">
    <source>
        <dbReference type="SAM" id="MobiDB-lite"/>
    </source>
</evidence>
<dbReference type="InterPro" id="IPR036412">
    <property type="entry name" value="HAD-like_sf"/>
</dbReference>
<dbReference type="InterPro" id="IPR004274">
    <property type="entry name" value="FCP1_dom"/>
</dbReference>
<evidence type="ECO:0000313" key="4">
    <source>
        <dbReference type="EMBL" id="CUF07644.1"/>
    </source>
</evidence>
<dbReference type="FunFam" id="3.40.50.1000:FF:000159">
    <property type="entry name" value="TFIIF-stimulated CTD phosphatase"/>
    <property type="match status" value="1"/>
</dbReference>
<dbReference type="PROSITE" id="PS50969">
    <property type="entry name" value="FCP1"/>
    <property type="match status" value="1"/>
</dbReference>
<evidence type="ECO:0000313" key="5">
    <source>
        <dbReference type="Proteomes" id="UP000051952"/>
    </source>
</evidence>
<feature type="region of interest" description="Disordered" evidence="2">
    <location>
        <begin position="61"/>
        <end position="102"/>
    </location>
</feature>
<reference evidence="5" key="1">
    <citation type="submission" date="2015-09" db="EMBL/GenBank/DDBJ databases">
        <authorList>
            <consortium name="Pathogen Informatics"/>
        </authorList>
    </citation>
    <scope>NUCLEOTIDE SEQUENCE [LARGE SCALE GENOMIC DNA]</scope>
    <source>
        <strain evidence="5">Lake Konstanz</strain>
    </source>
</reference>
<feature type="coiled-coil region" evidence="1">
    <location>
        <begin position="337"/>
        <end position="364"/>
    </location>
</feature>
<dbReference type="Gene3D" id="3.30.450.40">
    <property type="match status" value="1"/>
</dbReference>
<feature type="region of interest" description="Disordered" evidence="2">
    <location>
        <begin position="435"/>
        <end position="458"/>
    </location>
</feature>
<dbReference type="OrthoDB" id="277011at2759"/>